<gene>
    <name evidence="1" type="ORF">vBBBak10_074</name>
</gene>
<proteinExistence type="predicted"/>
<keyword evidence="2" id="KW-1185">Reference proteome</keyword>
<sequence>MYENKLIDLFSDGLSLIDIAGNLNCSVDSLKKELLEYKDGQREKVNKKFVYTQHFKDVIVDRYLRGVGYSDIAREIGMSRGSVKELIDDSGFAIDTSVKPEEEPIEWDNFETCPECKCSDKVAPVGENYFYKSYKAANCTNCQIEWYRVKGGTKLVRYTNLD</sequence>
<dbReference type="EMBL" id="MG967618">
    <property type="protein sequence ID" value="AXY83243.1"/>
    <property type="molecule type" value="Genomic_DNA"/>
</dbReference>
<dbReference type="Proteomes" id="UP000262714">
    <property type="component" value="Segment"/>
</dbReference>
<organism evidence="1 2">
    <name type="scientific">Bacillus phage v_B-Bak10</name>
    <dbReference type="NCBI Taxonomy" id="2094736"/>
    <lineage>
        <taxon>Viruses</taxon>
        <taxon>Duplodnaviria</taxon>
        <taxon>Heunggongvirae</taxon>
        <taxon>Uroviricota</taxon>
        <taxon>Caudoviricetes</taxon>
        <taxon>Sejongvirinae</taxon>
        <taxon>Basiliskvirus</taxon>
        <taxon>Basiliskvirus bak10</taxon>
    </lineage>
</organism>
<evidence type="ECO:0000313" key="2">
    <source>
        <dbReference type="Proteomes" id="UP000262714"/>
    </source>
</evidence>
<accession>A0A385IK18</accession>
<reference evidence="1 2" key="1">
    <citation type="submission" date="2018-02" db="EMBL/GenBank/DDBJ databases">
        <title>Genomic characterization of three novel Basilisk-like phages infecting Bacillus anthracis.</title>
        <authorList>
            <person name="Farlow J."/>
            <person name="Bolkvadze D."/>
            <person name="Leshkasheli L."/>
            <person name="Kusradze I."/>
            <person name="Kotorashvili A."/>
            <person name="Kotaria N."/>
            <person name="Balarjishvili N."/>
            <person name="Kvachadze L."/>
            <person name="Nikolich M."/>
            <person name="Kutateladze M."/>
        </authorList>
    </citation>
    <scope>NUCLEOTIDE SEQUENCE [LARGE SCALE GENOMIC DNA]</scope>
</reference>
<protein>
    <submittedName>
        <fullName evidence="1">Uncharacterized protein</fullName>
    </submittedName>
</protein>
<evidence type="ECO:0000313" key="1">
    <source>
        <dbReference type="EMBL" id="AXY83243.1"/>
    </source>
</evidence>
<name>A0A385IK18_9CAUD</name>